<protein>
    <recommendedName>
        <fullName evidence="9">C2H2-type domain-containing protein</fullName>
    </recommendedName>
</protein>
<evidence type="ECO:0000256" key="6">
    <source>
        <dbReference type="ARBA" id="ARBA00023242"/>
    </source>
</evidence>
<evidence type="ECO:0000259" key="9">
    <source>
        <dbReference type="PROSITE" id="PS50157"/>
    </source>
</evidence>
<dbReference type="EMBL" id="JAUCMV010000005">
    <property type="protein sequence ID" value="KAK0395309.1"/>
    <property type="molecule type" value="Genomic_DNA"/>
</dbReference>
<feature type="domain" description="C2H2-type" evidence="9">
    <location>
        <begin position="274"/>
        <end position="302"/>
    </location>
</feature>
<keyword evidence="4 7" id="KW-0863">Zinc-finger</keyword>
<evidence type="ECO:0000313" key="10">
    <source>
        <dbReference type="EMBL" id="KAK0395309.1"/>
    </source>
</evidence>
<proteinExistence type="predicted"/>
<dbReference type="GO" id="GO:0005634">
    <property type="term" value="C:nucleus"/>
    <property type="evidence" value="ECO:0007669"/>
    <property type="project" value="UniProtKB-SubCell"/>
</dbReference>
<sequence>MRPSSTESNEDVVTDNLQRFTKPRLLRAAPRIISRSRKIVAKKRTSKEVGVVPEVVEEKPSSPGDNDANGLKNSFDAMLEDELCKGVVVQGGLMRVASVSPESAFIDVQPGTSTTREYPVVSTRYGYRSELLSQFKKYAFNTIASLGERVKLPGIADDIEAYPCFHCSDRIFLTAYGLENHTRETHPEHITEVMEEIVKITVEWQRRDAIVRRTPLPVIPNNTNLTFEACRICGRLVNVEHPTALDNHLRAHKKNDQLREHMVTVYGEEHVVRLTCLDCHLVFPDDKKLSTHKQQMHLRKRKYICKWCGTMCVSMTDLNMHKAEQHNLPILRTPYDSPPLKLRSHFVTSALGQRVSAHRKSQSDQSDTCYERVLQSSDEAPCRTSCHLCGMIMVKPALLIRHMLRVHSRNSFVATIETKGLPPFRAELERGRITWWCCEMAFGDRNALMYHRRIAHPCKLGEEIENDPDVHLQTCQMPLTPPELLLEDNTSHGVPSLSSAHSSQEPSPERYPPSELDSTTLLEHFEDEEMDDPPSVAVQTLPPIKDIKKEPQDPSATVEVEQSEPCSVPQTQDEPMYVLVPTDIDISASKEETRTLILDTGEKGQQQVTLSLEQFEQLRLHAGVNFDNLQVFFMPQEQMLSF</sequence>
<feature type="region of interest" description="Disordered" evidence="8">
    <location>
        <begin position="483"/>
        <end position="516"/>
    </location>
</feature>
<dbReference type="SMART" id="SM00355">
    <property type="entry name" value="ZnF_C2H2"/>
    <property type="match status" value="6"/>
</dbReference>
<evidence type="ECO:0000256" key="4">
    <source>
        <dbReference type="ARBA" id="ARBA00022771"/>
    </source>
</evidence>
<dbReference type="PROSITE" id="PS00028">
    <property type="entry name" value="ZINC_FINGER_C2H2_1"/>
    <property type="match status" value="3"/>
</dbReference>
<keyword evidence="2" id="KW-0479">Metal-binding</keyword>
<evidence type="ECO:0000256" key="2">
    <source>
        <dbReference type="ARBA" id="ARBA00022723"/>
    </source>
</evidence>
<evidence type="ECO:0000256" key="1">
    <source>
        <dbReference type="ARBA" id="ARBA00004123"/>
    </source>
</evidence>
<feature type="compositionally biased region" description="Polar residues" evidence="8">
    <location>
        <begin position="491"/>
        <end position="506"/>
    </location>
</feature>
<keyword evidence="11" id="KW-1185">Reference proteome</keyword>
<dbReference type="InterPro" id="IPR013087">
    <property type="entry name" value="Znf_C2H2_type"/>
</dbReference>
<dbReference type="GO" id="GO:0008270">
    <property type="term" value="F:zinc ion binding"/>
    <property type="evidence" value="ECO:0007669"/>
    <property type="project" value="UniProtKB-KW"/>
</dbReference>
<dbReference type="PROSITE" id="PS50157">
    <property type="entry name" value="ZINC_FINGER_C2H2_2"/>
    <property type="match status" value="1"/>
</dbReference>
<keyword evidence="5" id="KW-0862">Zinc</keyword>
<reference evidence="10" key="1">
    <citation type="submission" date="2023-06" db="EMBL/GenBank/DDBJ databases">
        <title>Genomic analysis of the entomopathogenic nematode Steinernema hermaphroditum.</title>
        <authorList>
            <person name="Schwarz E.M."/>
            <person name="Heppert J.K."/>
            <person name="Baniya A."/>
            <person name="Schwartz H.T."/>
            <person name="Tan C.-H."/>
            <person name="Antoshechkin I."/>
            <person name="Sternberg P.W."/>
            <person name="Goodrich-Blair H."/>
            <person name="Dillman A.R."/>
        </authorList>
    </citation>
    <scope>NUCLEOTIDE SEQUENCE</scope>
    <source>
        <strain evidence="10">PS9179</strain>
        <tissue evidence="10">Whole animal</tissue>
    </source>
</reference>
<gene>
    <name evidence="10" type="ORF">QR680_001219</name>
</gene>
<keyword evidence="6" id="KW-0539">Nucleus</keyword>
<dbReference type="InterPro" id="IPR050888">
    <property type="entry name" value="ZnF_C2H2-type_TF"/>
</dbReference>
<evidence type="ECO:0000313" key="11">
    <source>
        <dbReference type="Proteomes" id="UP001175271"/>
    </source>
</evidence>
<dbReference type="Proteomes" id="UP001175271">
    <property type="component" value="Unassembled WGS sequence"/>
</dbReference>
<evidence type="ECO:0000256" key="5">
    <source>
        <dbReference type="ARBA" id="ARBA00022833"/>
    </source>
</evidence>
<keyword evidence="3" id="KW-0677">Repeat</keyword>
<dbReference type="AlphaFoldDB" id="A0AA39GY55"/>
<evidence type="ECO:0000256" key="8">
    <source>
        <dbReference type="SAM" id="MobiDB-lite"/>
    </source>
</evidence>
<accession>A0AA39GY55</accession>
<feature type="region of interest" description="Disordered" evidence="8">
    <location>
        <begin position="528"/>
        <end position="570"/>
    </location>
</feature>
<evidence type="ECO:0000256" key="7">
    <source>
        <dbReference type="PROSITE-ProRule" id="PRU00042"/>
    </source>
</evidence>
<dbReference type="PANTHER" id="PTHR24406">
    <property type="entry name" value="TRANSCRIPTIONAL REPRESSOR CTCFL-RELATED"/>
    <property type="match status" value="1"/>
</dbReference>
<comment type="caution">
    <text evidence="10">The sequence shown here is derived from an EMBL/GenBank/DDBJ whole genome shotgun (WGS) entry which is preliminary data.</text>
</comment>
<comment type="subcellular location">
    <subcellularLocation>
        <location evidence="1">Nucleus</location>
    </subcellularLocation>
</comment>
<organism evidence="10 11">
    <name type="scientific">Steinernema hermaphroditum</name>
    <dbReference type="NCBI Taxonomy" id="289476"/>
    <lineage>
        <taxon>Eukaryota</taxon>
        <taxon>Metazoa</taxon>
        <taxon>Ecdysozoa</taxon>
        <taxon>Nematoda</taxon>
        <taxon>Chromadorea</taxon>
        <taxon>Rhabditida</taxon>
        <taxon>Tylenchina</taxon>
        <taxon>Panagrolaimomorpha</taxon>
        <taxon>Strongyloidoidea</taxon>
        <taxon>Steinernematidae</taxon>
        <taxon>Steinernema</taxon>
    </lineage>
</organism>
<evidence type="ECO:0000256" key="3">
    <source>
        <dbReference type="ARBA" id="ARBA00022737"/>
    </source>
</evidence>
<name>A0AA39GY55_9BILA</name>